<proteinExistence type="predicted"/>
<dbReference type="OrthoDB" id="2256950at2759"/>
<organism evidence="2 3">
    <name type="scientific">Mucor plumbeus</name>
    <dbReference type="NCBI Taxonomy" id="97098"/>
    <lineage>
        <taxon>Eukaryota</taxon>
        <taxon>Fungi</taxon>
        <taxon>Fungi incertae sedis</taxon>
        <taxon>Mucoromycota</taxon>
        <taxon>Mucoromycotina</taxon>
        <taxon>Mucoromycetes</taxon>
        <taxon>Mucorales</taxon>
        <taxon>Mucorineae</taxon>
        <taxon>Mucoraceae</taxon>
        <taxon>Mucor</taxon>
    </lineage>
</organism>
<gene>
    <name evidence="2" type="ORF">INT46_009410</name>
</gene>
<accession>A0A8H7R971</accession>
<sequence>MSTTPNNKKVDPAHPTQEPFSSPGESSNIKS</sequence>
<keyword evidence="3" id="KW-1185">Reference proteome</keyword>
<evidence type="ECO:0000313" key="3">
    <source>
        <dbReference type="Proteomes" id="UP000650833"/>
    </source>
</evidence>
<dbReference type="EMBL" id="JAEPRC010000141">
    <property type="protein sequence ID" value="KAG2206906.1"/>
    <property type="molecule type" value="Genomic_DNA"/>
</dbReference>
<evidence type="ECO:0000256" key="1">
    <source>
        <dbReference type="SAM" id="MobiDB-lite"/>
    </source>
</evidence>
<dbReference type="Proteomes" id="UP000650833">
    <property type="component" value="Unassembled WGS sequence"/>
</dbReference>
<dbReference type="AlphaFoldDB" id="A0A8H7R971"/>
<comment type="caution">
    <text evidence="2">The sequence shown here is derived from an EMBL/GenBank/DDBJ whole genome shotgun (WGS) entry which is preliminary data.</text>
</comment>
<name>A0A8H7R971_9FUNG</name>
<protein>
    <submittedName>
        <fullName evidence="2">Uncharacterized protein</fullName>
    </submittedName>
</protein>
<evidence type="ECO:0000313" key="2">
    <source>
        <dbReference type="EMBL" id="KAG2206906.1"/>
    </source>
</evidence>
<feature type="compositionally biased region" description="Polar residues" evidence="1">
    <location>
        <begin position="18"/>
        <end position="31"/>
    </location>
</feature>
<reference evidence="2" key="1">
    <citation type="submission" date="2020-12" db="EMBL/GenBank/DDBJ databases">
        <title>Metabolic potential, ecology and presence of endohyphal bacteria is reflected in genomic diversity of Mucoromycotina.</title>
        <authorList>
            <person name="Muszewska A."/>
            <person name="Okrasinska A."/>
            <person name="Steczkiewicz K."/>
            <person name="Drgas O."/>
            <person name="Orlowska M."/>
            <person name="Perlinska-Lenart U."/>
            <person name="Aleksandrzak-Piekarczyk T."/>
            <person name="Szatraj K."/>
            <person name="Zielenkiewicz U."/>
            <person name="Pilsyk S."/>
            <person name="Malc E."/>
            <person name="Mieczkowski P."/>
            <person name="Kruszewska J.S."/>
            <person name="Biernat P."/>
            <person name="Pawlowska J."/>
        </authorList>
    </citation>
    <scope>NUCLEOTIDE SEQUENCE</scope>
    <source>
        <strain evidence="2">CBS 226.32</strain>
    </source>
</reference>
<feature type="region of interest" description="Disordered" evidence="1">
    <location>
        <begin position="1"/>
        <end position="31"/>
    </location>
</feature>